<proteinExistence type="inferred from homology"/>
<evidence type="ECO:0000256" key="8">
    <source>
        <dbReference type="ARBA" id="ARBA00023224"/>
    </source>
</evidence>
<feature type="transmembrane region" description="Helical" evidence="11">
    <location>
        <begin position="151"/>
        <end position="177"/>
    </location>
</feature>
<comment type="subcellular location">
    <subcellularLocation>
        <location evidence="1">Membrane</location>
        <topology evidence="1">Multi-pass membrane protein</topology>
    </subcellularLocation>
</comment>
<evidence type="ECO:0000256" key="9">
    <source>
        <dbReference type="RuleBase" id="RU000688"/>
    </source>
</evidence>
<evidence type="ECO:0000256" key="6">
    <source>
        <dbReference type="ARBA" id="ARBA00023136"/>
    </source>
</evidence>
<feature type="domain" description="G-protein coupled receptors family 1 profile" evidence="12">
    <location>
        <begin position="50"/>
        <end position="363"/>
    </location>
</feature>
<gene>
    <name evidence="14" type="primary">LOC107224298</name>
</gene>
<feature type="transmembrane region" description="Helical" evidence="11">
    <location>
        <begin position="302"/>
        <end position="320"/>
    </location>
</feature>
<dbReference type="PROSITE" id="PS50262">
    <property type="entry name" value="G_PROTEIN_RECEP_F1_2"/>
    <property type="match status" value="1"/>
</dbReference>
<feature type="compositionally biased region" description="Acidic residues" evidence="10">
    <location>
        <begin position="568"/>
        <end position="577"/>
    </location>
</feature>
<feature type="transmembrane region" description="Helical" evidence="11">
    <location>
        <begin position="30"/>
        <end position="58"/>
    </location>
</feature>
<feature type="transmembrane region" description="Helical" evidence="11">
    <location>
        <begin position="70"/>
        <end position="88"/>
    </location>
</feature>
<reference evidence="14" key="1">
    <citation type="submission" date="2025-08" db="UniProtKB">
        <authorList>
            <consortium name="RefSeq"/>
        </authorList>
    </citation>
    <scope>IDENTIFICATION</scope>
    <source>
        <tissue evidence="14">Thorax and Abdomen</tissue>
    </source>
</reference>
<evidence type="ECO:0000256" key="4">
    <source>
        <dbReference type="ARBA" id="ARBA00022989"/>
    </source>
</evidence>
<dbReference type="PRINTS" id="PR00237">
    <property type="entry name" value="GPCRRHODOPSN"/>
</dbReference>
<keyword evidence="8 9" id="KW-0807">Transducer</keyword>
<dbReference type="Gene3D" id="1.20.1070.10">
    <property type="entry name" value="Rhodopsin 7-helix transmembrane proteins"/>
    <property type="match status" value="1"/>
</dbReference>
<feature type="transmembrane region" description="Helical" evidence="11">
    <location>
        <begin position="340"/>
        <end position="362"/>
    </location>
</feature>
<name>A0ABM3GFD3_NEOLC</name>
<dbReference type="InterPro" id="IPR017452">
    <property type="entry name" value="GPCR_Rhodpsn_7TM"/>
</dbReference>
<protein>
    <submittedName>
        <fullName evidence="14">Pyrokinin-1 receptor-like isoform X2</fullName>
    </submittedName>
</protein>
<keyword evidence="4 11" id="KW-1133">Transmembrane helix</keyword>
<evidence type="ECO:0000256" key="5">
    <source>
        <dbReference type="ARBA" id="ARBA00023040"/>
    </source>
</evidence>
<feature type="region of interest" description="Disordered" evidence="10">
    <location>
        <begin position="559"/>
        <end position="578"/>
    </location>
</feature>
<dbReference type="CDD" id="cd15134">
    <property type="entry name" value="7tmA_capaR"/>
    <property type="match status" value="1"/>
</dbReference>
<accession>A0ABM3GFD3</accession>
<evidence type="ECO:0000313" key="13">
    <source>
        <dbReference type="Proteomes" id="UP000829291"/>
    </source>
</evidence>
<dbReference type="Pfam" id="PF00001">
    <property type="entry name" value="7tm_1"/>
    <property type="match status" value="1"/>
</dbReference>
<organism evidence="13 14">
    <name type="scientific">Neodiprion lecontei</name>
    <name type="common">Redheaded pine sawfly</name>
    <dbReference type="NCBI Taxonomy" id="441921"/>
    <lineage>
        <taxon>Eukaryota</taxon>
        <taxon>Metazoa</taxon>
        <taxon>Ecdysozoa</taxon>
        <taxon>Arthropoda</taxon>
        <taxon>Hexapoda</taxon>
        <taxon>Insecta</taxon>
        <taxon>Pterygota</taxon>
        <taxon>Neoptera</taxon>
        <taxon>Endopterygota</taxon>
        <taxon>Hymenoptera</taxon>
        <taxon>Tenthredinoidea</taxon>
        <taxon>Diprionidae</taxon>
        <taxon>Diprioninae</taxon>
        <taxon>Neodiprion</taxon>
    </lineage>
</organism>
<feature type="transmembrane region" description="Helical" evidence="11">
    <location>
        <begin position="206"/>
        <end position="228"/>
    </location>
</feature>
<dbReference type="PANTHER" id="PTHR24243:SF208">
    <property type="entry name" value="PYROKININ-1 RECEPTOR"/>
    <property type="match status" value="1"/>
</dbReference>
<evidence type="ECO:0000256" key="11">
    <source>
        <dbReference type="SAM" id="Phobius"/>
    </source>
</evidence>
<sequence length="671" mass="73150">MVPLILEDGATGTPVPSGYRSTWGARRDPLYIVIPVTVIYAVIFLTGVVGNVSTCVVIARNKSMHTATNYYLFSLAVSDLLLLVSGLPPEMYYIWSHFPYVFGEVFCVIQGFAAETSANATVLTITAFTVERYVAICHPFLSHTMSKLTRAIKFVVAIWLVALCLAVPQAMSVGIVYETFDDGRIPYEDHYVCVVKRVVIPHAFEISTFVFFVAPMTLITVLYVLIGLQLRRSSVIARGGAAGSSVSLKARGMFKRKERPATEVVAVMLPETCQGQGNDASLNDDGRKNYSKNVQNKATRHVVKMLVAVVVAFFICWAPFHAQRLLAVYGTNHAPHMVAVFNVLTYVSGVLYYLSTTINPLLYHIMSNKFREAFKDTLARCCGRGRLARRRTGGGVGGATGGVGRCYSILSGRFSQNNSTSNGSGNGGGCCVLEDDGGLSGPRFPQDCTEVTSLREFRRPLVVSFRRRHAASAAKPEAPKLENELREALADLADDAGKSARSRRSHLETTTRISTASSSAIGNNGMHLRLISRGSTAVEKDDEVLEACRKTVVLLESYRTPEETGNNEGDDDEDDVDADGKVSACDRDEERCPTTITSGTLVGRGVGCADNFAKVEDIEIFHEHRFVMRDLKRNNSARVSEPSGFCHGQTVCQTSFGSERFLGLSTAGLEG</sequence>
<keyword evidence="7 9" id="KW-0675">Receptor</keyword>
<evidence type="ECO:0000256" key="10">
    <source>
        <dbReference type="SAM" id="MobiDB-lite"/>
    </source>
</evidence>
<keyword evidence="3 9" id="KW-0812">Transmembrane</keyword>
<dbReference type="SUPFAM" id="SSF81321">
    <property type="entry name" value="Family A G protein-coupled receptor-like"/>
    <property type="match status" value="1"/>
</dbReference>
<evidence type="ECO:0000256" key="1">
    <source>
        <dbReference type="ARBA" id="ARBA00004141"/>
    </source>
</evidence>
<dbReference type="Proteomes" id="UP000829291">
    <property type="component" value="Chromosome 1"/>
</dbReference>
<dbReference type="PANTHER" id="PTHR24243">
    <property type="entry name" value="G-PROTEIN COUPLED RECEPTOR"/>
    <property type="match status" value="1"/>
</dbReference>
<dbReference type="RefSeq" id="XP_046598979.1">
    <property type="nucleotide sequence ID" value="XM_046743023.1"/>
</dbReference>
<dbReference type="GeneID" id="107224298"/>
<evidence type="ECO:0000256" key="3">
    <source>
        <dbReference type="ARBA" id="ARBA00022692"/>
    </source>
</evidence>
<dbReference type="InterPro" id="IPR000276">
    <property type="entry name" value="GPCR_Rhodpsn"/>
</dbReference>
<dbReference type="PROSITE" id="PS00237">
    <property type="entry name" value="G_PROTEIN_RECEP_F1_1"/>
    <property type="match status" value="1"/>
</dbReference>
<evidence type="ECO:0000256" key="7">
    <source>
        <dbReference type="ARBA" id="ARBA00023170"/>
    </source>
</evidence>
<evidence type="ECO:0000256" key="2">
    <source>
        <dbReference type="ARBA" id="ARBA00010663"/>
    </source>
</evidence>
<evidence type="ECO:0000313" key="14">
    <source>
        <dbReference type="RefSeq" id="XP_046598979.1"/>
    </source>
</evidence>
<evidence type="ECO:0000259" key="12">
    <source>
        <dbReference type="PROSITE" id="PS50262"/>
    </source>
</evidence>
<keyword evidence="5 9" id="KW-0297">G-protein coupled receptor</keyword>
<dbReference type="SMART" id="SM01381">
    <property type="entry name" value="7TM_GPCR_Srsx"/>
    <property type="match status" value="1"/>
</dbReference>
<comment type="similarity">
    <text evidence="2 9">Belongs to the G-protein coupled receptor 1 family.</text>
</comment>
<keyword evidence="6 11" id="KW-0472">Membrane</keyword>
<keyword evidence="13" id="KW-1185">Reference proteome</keyword>